<dbReference type="AlphaFoldDB" id="A0A6G1A4Y9"/>
<keyword evidence="2" id="KW-1185">Reference proteome</keyword>
<accession>A0A6G1A4Y9</accession>
<protein>
    <submittedName>
        <fullName evidence="1">LORF2 protein</fullName>
    </submittedName>
</protein>
<sequence length="141" mass="17191">QGCREIRTFTQCWWDCKIVQLLWKIIWQFCKQLSISYHMPQHFYSQHMSKRSKDIWPHRNVYMNVHRGLIPNSQTVETLKCPSTEEWTNGQTWYMHTIEYYSAIKKNEGWIRATMWMNPENTMLSKNSQTQKATYYIILFL</sequence>
<name>A0A6G1A4Y9_CROCR</name>
<proteinExistence type="predicted"/>
<dbReference type="Proteomes" id="UP000475037">
    <property type="component" value="Unassembled WGS sequence"/>
</dbReference>
<feature type="non-terminal residue" evidence="1">
    <location>
        <position position="141"/>
    </location>
</feature>
<gene>
    <name evidence="1" type="primary">Pol_634</name>
    <name evidence="1" type="ORF">FOF47_R05920</name>
</gene>
<dbReference type="EMBL" id="VOAJ01024668">
    <property type="protein sequence ID" value="KAF0870898.1"/>
    <property type="molecule type" value="Genomic_DNA"/>
</dbReference>
<feature type="non-terminal residue" evidence="1">
    <location>
        <position position="1"/>
    </location>
</feature>
<organism evidence="1 2">
    <name type="scientific">Crocuta crocuta</name>
    <name type="common">Spotted hyena</name>
    <dbReference type="NCBI Taxonomy" id="9678"/>
    <lineage>
        <taxon>Eukaryota</taxon>
        <taxon>Metazoa</taxon>
        <taxon>Chordata</taxon>
        <taxon>Craniata</taxon>
        <taxon>Vertebrata</taxon>
        <taxon>Euteleostomi</taxon>
        <taxon>Mammalia</taxon>
        <taxon>Eutheria</taxon>
        <taxon>Laurasiatheria</taxon>
        <taxon>Carnivora</taxon>
        <taxon>Feliformia</taxon>
        <taxon>Hyaenidae</taxon>
        <taxon>Crocuta</taxon>
    </lineage>
</organism>
<reference evidence="1 2" key="1">
    <citation type="submission" date="2019-11" db="EMBL/GenBank/DDBJ databases">
        <authorList>
            <person name="Yang C."/>
            <person name="Li F."/>
        </authorList>
    </citation>
    <scope>NUCLEOTIDE SEQUENCE [LARGE SCALE GENOMIC DNA]</scope>
    <source>
        <strain evidence="1">KB4526</strain>
        <tissue evidence="1">Muscle</tissue>
    </source>
</reference>
<comment type="caution">
    <text evidence="1">The sequence shown here is derived from an EMBL/GenBank/DDBJ whole genome shotgun (WGS) entry which is preliminary data.</text>
</comment>
<evidence type="ECO:0000313" key="2">
    <source>
        <dbReference type="Proteomes" id="UP000475037"/>
    </source>
</evidence>
<evidence type="ECO:0000313" key="1">
    <source>
        <dbReference type="EMBL" id="KAF0870898.1"/>
    </source>
</evidence>